<dbReference type="AlphaFoldDB" id="A0A212JLE9"/>
<protein>
    <submittedName>
        <fullName evidence="1">Uncharacterized protein</fullName>
    </submittedName>
</protein>
<sequence length="39" mass="4798">MLYMQKIEFLTKIRSYKFGKDPETRNRHTIFKLMLSGKF</sequence>
<dbReference type="EMBL" id="FLUM01000002">
    <property type="protein sequence ID" value="SBW00269.1"/>
    <property type="molecule type" value="Genomic_DNA"/>
</dbReference>
<reference evidence="1" key="1">
    <citation type="submission" date="2016-04" db="EMBL/GenBank/DDBJ databases">
        <authorList>
            <person name="Evans L.H."/>
            <person name="Alamgir A."/>
            <person name="Owens N."/>
            <person name="Weber N.D."/>
            <person name="Virtaneva K."/>
            <person name="Barbian K."/>
            <person name="Babar A."/>
            <person name="Rosenke K."/>
        </authorList>
    </citation>
    <scope>NUCLEOTIDE SEQUENCE</scope>
    <source>
        <strain evidence="1">86-1</strain>
    </source>
</reference>
<evidence type="ECO:0000313" key="1">
    <source>
        <dbReference type="EMBL" id="SBW00269.1"/>
    </source>
</evidence>
<proteinExistence type="predicted"/>
<organism evidence="1">
    <name type="scientific">uncultured Dysgonomonas sp</name>
    <dbReference type="NCBI Taxonomy" id="206096"/>
    <lineage>
        <taxon>Bacteria</taxon>
        <taxon>Pseudomonadati</taxon>
        <taxon>Bacteroidota</taxon>
        <taxon>Bacteroidia</taxon>
        <taxon>Bacteroidales</taxon>
        <taxon>Dysgonomonadaceae</taxon>
        <taxon>Dysgonomonas</taxon>
        <taxon>environmental samples</taxon>
    </lineage>
</organism>
<accession>A0A212JLE9</accession>
<gene>
    <name evidence="1" type="ORF">KL86DYS1_20147</name>
</gene>
<name>A0A212JLE9_9BACT</name>